<sequence>MLRVQSKSHLEDLDGFTEFEDDIHFDSDDPDFEHHSSLHNIFFENQALAIRAGTTLVPSKMSLASVHHPADIHSSRSSLSTFSHSMDDIASWGYNHAHEAVLTIEELRNQLNCCFSCGVSWAESHVSLDCSECGGYAMERPCPKCEGACGAVWKRDLSMSHASSKARWSGECAKSQQREQPSGSPISQELSSRLERLNATS</sequence>
<feature type="compositionally biased region" description="Basic and acidic residues" evidence="1">
    <location>
        <begin position="192"/>
        <end position="201"/>
    </location>
</feature>
<dbReference type="EnsemblMetazoa" id="XM_019903014.1">
    <property type="protein sequence ID" value="XP_019758573.1"/>
    <property type="gene ID" value="LOC109536694"/>
</dbReference>
<accession>A0AAR5PBY2</accession>
<feature type="compositionally biased region" description="Polar residues" evidence="1">
    <location>
        <begin position="174"/>
        <end position="191"/>
    </location>
</feature>
<protein>
    <recommendedName>
        <fullName evidence="4">Protein pinocchio</fullName>
    </recommendedName>
</protein>
<proteinExistence type="predicted"/>
<evidence type="ECO:0000313" key="3">
    <source>
        <dbReference type="Proteomes" id="UP000019118"/>
    </source>
</evidence>
<dbReference type="RefSeq" id="XP_019758573.1">
    <property type="nucleotide sequence ID" value="XM_019903014.2"/>
</dbReference>
<feature type="region of interest" description="Disordered" evidence="1">
    <location>
        <begin position="168"/>
        <end position="201"/>
    </location>
</feature>
<name>A0AAR5PBY2_DENPD</name>
<dbReference type="KEGG" id="dpa:109536694"/>
<evidence type="ECO:0000256" key="1">
    <source>
        <dbReference type="SAM" id="MobiDB-lite"/>
    </source>
</evidence>
<dbReference type="GeneID" id="109536694"/>
<reference evidence="3" key="1">
    <citation type="journal article" date="2013" name="Genome Biol.">
        <title>Draft genome of the mountain pine beetle, Dendroctonus ponderosae Hopkins, a major forest pest.</title>
        <authorList>
            <person name="Keeling C.I."/>
            <person name="Yuen M.M."/>
            <person name="Liao N.Y."/>
            <person name="Docking T.R."/>
            <person name="Chan S.K."/>
            <person name="Taylor G.A."/>
            <person name="Palmquist D.L."/>
            <person name="Jackman S.D."/>
            <person name="Nguyen A."/>
            <person name="Li M."/>
            <person name="Henderson H."/>
            <person name="Janes J.K."/>
            <person name="Zhao Y."/>
            <person name="Pandoh P."/>
            <person name="Moore R."/>
            <person name="Sperling F.A."/>
            <person name="Huber D.P."/>
            <person name="Birol I."/>
            <person name="Jones S.J."/>
            <person name="Bohlmann J."/>
        </authorList>
    </citation>
    <scope>NUCLEOTIDE SEQUENCE</scope>
</reference>
<evidence type="ECO:0000313" key="2">
    <source>
        <dbReference type="EnsemblMetazoa" id="XP_019758573.1"/>
    </source>
</evidence>
<dbReference type="Proteomes" id="UP000019118">
    <property type="component" value="Unassembled WGS sequence"/>
</dbReference>
<evidence type="ECO:0008006" key="4">
    <source>
        <dbReference type="Google" id="ProtNLM"/>
    </source>
</evidence>
<keyword evidence="3" id="KW-1185">Reference proteome</keyword>
<reference evidence="2" key="2">
    <citation type="submission" date="2024-08" db="UniProtKB">
        <authorList>
            <consortium name="EnsemblMetazoa"/>
        </authorList>
    </citation>
    <scope>IDENTIFICATION</scope>
</reference>
<dbReference type="AlphaFoldDB" id="A0AAR5PBY2"/>
<dbReference type="CTD" id="33288"/>
<organism evidence="2 3">
    <name type="scientific">Dendroctonus ponderosae</name>
    <name type="common">Mountain pine beetle</name>
    <dbReference type="NCBI Taxonomy" id="77166"/>
    <lineage>
        <taxon>Eukaryota</taxon>
        <taxon>Metazoa</taxon>
        <taxon>Ecdysozoa</taxon>
        <taxon>Arthropoda</taxon>
        <taxon>Hexapoda</taxon>
        <taxon>Insecta</taxon>
        <taxon>Pterygota</taxon>
        <taxon>Neoptera</taxon>
        <taxon>Endopterygota</taxon>
        <taxon>Coleoptera</taxon>
        <taxon>Polyphaga</taxon>
        <taxon>Cucujiformia</taxon>
        <taxon>Curculionidae</taxon>
        <taxon>Scolytinae</taxon>
        <taxon>Dendroctonus</taxon>
    </lineage>
</organism>